<dbReference type="PROSITE" id="PS50048">
    <property type="entry name" value="ZN2_CY6_FUNGAL_2"/>
    <property type="match status" value="2"/>
</dbReference>
<evidence type="ECO:0000256" key="4">
    <source>
        <dbReference type="ARBA" id="ARBA00023163"/>
    </source>
</evidence>
<dbReference type="InterPro" id="IPR007219">
    <property type="entry name" value="XnlR_reg_dom"/>
</dbReference>
<evidence type="ECO:0000256" key="2">
    <source>
        <dbReference type="ARBA" id="ARBA00022723"/>
    </source>
</evidence>
<sequence>MGSSPQQSIPGPSQEIPVQRKSLRGCLVCRSRKVRCDRSLHACRNCSRLGVACPGYDEHSESASRAQILKSAQHIFRAAGVEKRRVGSCDECRTTKSRCSRTRPSCTRCTSRHLSCVYQGLAQPGRGQERTSSQRPHSQAASGHGTATSASPQLEHDPTGVFDVHDFGVEYCRLFSETLPEEPALRNRLVETYFSRIHPLKMLSFIHKPTFMYAMDRATAVQDYGEPLLYVICALGARVIFHDKMQSMPARRDIEQPIPGEAWAERARKEVLSEVHLPTVQHIMTMLLLCEYGCRADQSSLVFVLIGISFRCIRLLGLDTSKSTDAPQTQACDALASEVEKRIVWQCYLLDILIASGVDANSSWSGRYPQISLPCPEREFLARCPSSPAHFLADLEDLEIFGSIICRLDLSSLLLVLIRLRDEVLRWVDRQYLDVSLWDPSSEFMTIIRKLDAFSQKIPEAFLLTELNMYLLKDQRILGAVFELHRYLHAIYFDLTRVSLPGFTFPLAAGLRDAPPEFKRRCQDMCWTHANDMSNLVRQGFSHAPVAFDDVFCTAAMFEAAKIQIIYSSTVDNSVKSIETTKRNVRTALKLAQQVQVVQQEANPYIRLIIPLCMVFGLRDIAEEWRQHSQASPDSIPEVTGSADIYHLNQSATFRRARSQLRDHQLSTSPSTTLSSGHGHSVATASSQTDVEARSPDLESAPGLTIQQQTLVYQGPHAMHLAADTALDLTLDPSTVLDPDLHILDQASLSEFIMAADDMGEYLTWDITGPSEVPPWSNFGWLEEPPS</sequence>
<dbReference type="Gene3D" id="4.10.240.10">
    <property type="entry name" value="Zn(2)-C6 fungal-type DNA-binding domain"/>
    <property type="match status" value="2"/>
</dbReference>
<evidence type="ECO:0000256" key="6">
    <source>
        <dbReference type="SAM" id="MobiDB-lite"/>
    </source>
</evidence>
<feature type="compositionally biased region" description="Low complexity" evidence="6">
    <location>
        <begin position="138"/>
        <end position="151"/>
    </location>
</feature>
<evidence type="ECO:0000256" key="5">
    <source>
        <dbReference type="ARBA" id="ARBA00023242"/>
    </source>
</evidence>
<dbReference type="PANTHER" id="PTHR47338">
    <property type="entry name" value="ZN(II)2CYS6 TRANSCRIPTION FACTOR (EUROFUNG)-RELATED"/>
    <property type="match status" value="1"/>
</dbReference>
<protein>
    <recommendedName>
        <fullName evidence="7">Zn(2)-C6 fungal-type domain-containing protein</fullName>
    </recommendedName>
</protein>
<dbReference type="PROSITE" id="PS00463">
    <property type="entry name" value="ZN2_CY6_FUNGAL_1"/>
    <property type="match status" value="2"/>
</dbReference>
<dbReference type="OrthoDB" id="2563500at2759"/>
<dbReference type="GO" id="GO:0006351">
    <property type="term" value="P:DNA-templated transcription"/>
    <property type="evidence" value="ECO:0007669"/>
    <property type="project" value="InterPro"/>
</dbReference>
<dbReference type="InterPro" id="IPR036864">
    <property type="entry name" value="Zn2-C6_fun-type_DNA-bd_sf"/>
</dbReference>
<dbReference type="Proteomes" id="UP000717696">
    <property type="component" value="Unassembled WGS sequence"/>
</dbReference>
<dbReference type="InterPro" id="IPR050815">
    <property type="entry name" value="TF_fung"/>
</dbReference>
<keyword evidence="2" id="KW-0479">Metal-binding</keyword>
<comment type="subcellular location">
    <subcellularLocation>
        <location evidence="1">Nucleus</location>
    </subcellularLocation>
</comment>
<dbReference type="SMART" id="SM00066">
    <property type="entry name" value="GAL4"/>
    <property type="match status" value="2"/>
</dbReference>
<gene>
    <name evidence="8" type="ORF">B0J13DRAFT_675171</name>
</gene>
<proteinExistence type="predicted"/>
<keyword evidence="9" id="KW-1185">Reference proteome</keyword>
<dbReference type="AlphaFoldDB" id="A0A9P9J1P0"/>
<dbReference type="GO" id="GO:0003677">
    <property type="term" value="F:DNA binding"/>
    <property type="evidence" value="ECO:0007669"/>
    <property type="project" value="InterPro"/>
</dbReference>
<dbReference type="Pfam" id="PF04082">
    <property type="entry name" value="Fungal_trans"/>
    <property type="match status" value="1"/>
</dbReference>
<dbReference type="CDD" id="cd12148">
    <property type="entry name" value="fungal_TF_MHR"/>
    <property type="match status" value="1"/>
</dbReference>
<feature type="region of interest" description="Disordered" evidence="6">
    <location>
        <begin position="125"/>
        <end position="155"/>
    </location>
</feature>
<keyword evidence="5" id="KW-0539">Nucleus</keyword>
<keyword evidence="3" id="KW-0805">Transcription regulation</keyword>
<name>A0A9P9J1P0_9HYPO</name>
<accession>A0A9P9J1P0</accession>
<dbReference type="Pfam" id="PF00172">
    <property type="entry name" value="Zn_clus"/>
    <property type="match status" value="2"/>
</dbReference>
<evidence type="ECO:0000313" key="9">
    <source>
        <dbReference type="Proteomes" id="UP000717696"/>
    </source>
</evidence>
<dbReference type="InterPro" id="IPR001138">
    <property type="entry name" value="Zn2Cys6_DnaBD"/>
</dbReference>
<organism evidence="8 9">
    <name type="scientific">Dactylonectria estremocensis</name>
    <dbReference type="NCBI Taxonomy" id="1079267"/>
    <lineage>
        <taxon>Eukaryota</taxon>
        <taxon>Fungi</taxon>
        <taxon>Dikarya</taxon>
        <taxon>Ascomycota</taxon>
        <taxon>Pezizomycotina</taxon>
        <taxon>Sordariomycetes</taxon>
        <taxon>Hypocreomycetidae</taxon>
        <taxon>Hypocreales</taxon>
        <taxon>Nectriaceae</taxon>
        <taxon>Dactylonectria</taxon>
    </lineage>
</organism>
<dbReference type="GO" id="GO:0005634">
    <property type="term" value="C:nucleus"/>
    <property type="evidence" value="ECO:0007669"/>
    <property type="project" value="UniProtKB-SubCell"/>
</dbReference>
<feature type="domain" description="Zn(2)-C6 fungal-type" evidence="7">
    <location>
        <begin position="25"/>
        <end position="53"/>
    </location>
</feature>
<feature type="region of interest" description="Disordered" evidence="6">
    <location>
        <begin position="657"/>
        <end position="702"/>
    </location>
</feature>
<dbReference type="CDD" id="cd00067">
    <property type="entry name" value="GAL4"/>
    <property type="match status" value="2"/>
</dbReference>
<feature type="domain" description="Zn(2)-C6 fungal-type" evidence="7">
    <location>
        <begin position="88"/>
        <end position="118"/>
    </location>
</feature>
<comment type="caution">
    <text evidence="8">The sequence shown here is derived from an EMBL/GenBank/DDBJ whole genome shotgun (WGS) entry which is preliminary data.</text>
</comment>
<evidence type="ECO:0000313" key="8">
    <source>
        <dbReference type="EMBL" id="KAH7145502.1"/>
    </source>
</evidence>
<evidence type="ECO:0000259" key="7">
    <source>
        <dbReference type="PROSITE" id="PS50048"/>
    </source>
</evidence>
<keyword evidence="4" id="KW-0804">Transcription</keyword>
<dbReference type="GO" id="GO:0000981">
    <property type="term" value="F:DNA-binding transcription factor activity, RNA polymerase II-specific"/>
    <property type="evidence" value="ECO:0007669"/>
    <property type="project" value="InterPro"/>
</dbReference>
<dbReference type="GO" id="GO:0008270">
    <property type="term" value="F:zinc ion binding"/>
    <property type="evidence" value="ECO:0007669"/>
    <property type="project" value="InterPro"/>
</dbReference>
<dbReference type="SUPFAM" id="SSF57701">
    <property type="entry name" value="Zn2/Cys6 DNA-binding domain"/>
    <property type="match status" value="2"/>
</dbReference>
<dbReference type="PANTHER" id="PTHR47338:SF7">
    <property type="entry name" value="ZN(II)2CYS6 TRANSCRIPTION FACTOR (EUROFUNG)"/>
    <property type="match status" value="1"/>
</dbReference>
<dbReference type="EMBL" id="JAGMUU010000009">
    <property type="protein sequence ID" value="KAH7145502.1"/>
    <property type="molecule type" value="Genomic_DNA"/>
</dbReference>
<feature type="compositionally biased region" description="Low complexity" evidence="6">
    <location>
        <begin position="666"/>
        <end position="681"/>
    </location>
</feature>
<evidence type="ECO:0000256" key="3">
    <source>
        <dbReference type="ARBA" id="ARBA00023015"/>
    </source>
</evidence>
<reference evidence="8" key="1">
    <citation type="journal article" date="2021" name="Nat. Commun.">
        <title>Genetic determinants of endophytism in the Arabidopsis root mycobiome.</title>
        <authorList>
            <person name="Mesny F."/>
            <person name="Miyauchi S."/>
            <person name="Thiergart T."/>
            <person name="Pickel B."/>
            <person name="Atanasova L."/>
            <person name="Karlsson M."/>
            <person name="Huettel B."/>
            <person name="Barry K.W."/>
            <person name="Haridas S."/>
            <person name="Chen C."/>
            <person name="Bauer D."/>
            <person name="Andreopoulos W."/>
            <person name="Pangilinan J."/>
            <person name="LaButti K."/>
            <person name="Riley R."/>
            <person name="Lipzen A."/>
            <person name="Clum A."/>
            <person name="Drula E."/>
            <person name="Henrissat B."/>
            <person name="Kohler A."/>
            <person name="Grigoriev I.V."/>
            <person name="Martin F.M."/>
            <person name="Hacquard S."/>
        </authorList>
    </citation>
    <scope>NUCLEOTIDE SEQUENCE</scope>
    <source>
        <strain evidence="8">MPI-CAGE-AT-0021</strain>
    </source>
</reference>
<evidence type="ECO:0000256" key="1">
    <source>
        <dbReference type="ARBA" id="ARBA00004123"/>
    </source>
</evidence>